<evidence type="ECO:0000313" key="2">
    <source>
        <dbReference type="EMBL" id="ADJ64740.1"/>
    </source>
</evidence>
<dbReference type="Proteomes" id="UP000000329">
    <property type="component" value="Chromosome"/>
</dbReference>
<gene>
    <name evidence="2" type="ordered locus">Hsero_3259</name>
</gene>
<dbReference type="AlphaFoldDB" id="D8J1V7"/>
<evidence type="ECO:0000256" key="1">
    <source>
        <dbReference type="SAM" id="MobiDB-lite"/>
    </source>
</evidence>
<feature type="region of interest" description="Disordered" evidence="1">
    <location>
        <begin position="1"/>
        <end position="50"/>
    </location>
</feature>
<dbReference type="GeneID" id="29391442"/>
<protein>
    <submittedName>
        <fullName evidence="2">Uncharacterized protein</fullName>
    </submittedName>
</protein>
<dbReference type="KEGG" id="hse:Hsero_3259"/>
<proteinExistence type="predicted"/>
<keyword evidence="3" id="KW-1185">Reference proteome</keyword>
<dbReference type="STRING" id="757424.Hsero_3259"/>
<feature type="compositionally biased region" description="Basic and acidic residues" evidence="1">
    <location>
        <begin position="7"/>
        <end position="45"/>
    </location>
</feature>
<accession>D8J1V7</accession>
<dbReference type="EMBL" id="CP002039">
    <property type="protein sequence ID" value="ADJ64740.1"/>
    <property type="molecule type" value="Genomic_DNA"/>
</dbReference>
<organism evidence="2 3">
    <name type="scientific">Herbaspirillum seropedicae (strain SmR1)</name>
    <dbReference type="NCBI Taxonomy" id="757424"/>
    <lineage>
        <taxon>Bacteria</taxon>
        <taxon>Pseudomonadati</taxon>
        <taxon>Pseudomonadota</taxon>
        <taxon>Betaproteobacteria</taxon>
        <taxon>Burkholderiales</taxon>
        <taxon>Oxalobacteraceae</taxon>
        <taxon>Herbaspirillum</taxon>
    </lineage>
</organism>
<reference evidence="2 3" key="1">
    <citation type="submission" date="2010-04" db="EMBL/GenBank/DDBJ databases">
        <title>The genome of Herbaspirillum seropedicae SmR1, an endophytic, nitrogen-fixing, plant-growth promoting beta-Proteobacteria.</title>
        <authorList>
            <person name="Pedrosa F.O."/>
            <person name="Monteiro R.A."/>
            <person name="Wassem R."/>
            <person name="Cruz L.M."/>
            <person name="Ayub R.A."/>
            <person name="Colauto N.B."/>
            <person name="Fernandez M.A."/>
            <person name="Fungaro M.H.P."/>
            <person name="Grisard E.C."/>
            <person name="Hungria M."/>
            <person name="Madeira H.M.F."/>
            <person name="Nodari R.O."/>
            <person name="Osaku C.A."/>
            <person name="Petzl-Erler M.L."/>
            <person name="Terenzi H."/>
            <person name="Vieira L.G.E."/>
            <person name="Almeida M.I.M."/>
            <person name="Alves L.R."/>
            <person name="Arantes O.M.N."/>
            <person name="Balsanelli E."/>
            <person name="Barcellos F.G."/>
            <person name="Baura V.A."/>
            <person name="Binde D.R."/>
            <person name="Campo R.J."/>
            <person name="Chubatsu L.S."/>
            <person name="Chueire L.M.O."/>
            <person name="Ciferri R.R."/>
            <person name="Correa L.C."/>
            <person name="da Conceicao Silva J.L."/>
            <person name="Dabul A.N.G."/>
            <person name="Dambros B.P."/>
            <person name="Faoro H."/>
            <person name="Favetti A."/>
            <person name="Friedermann G."/>
            <person name="Furlaneto M.C."/>
            <person name="Gasques L.S."/>
            <person name="Gimenes C.C.T."/>
            <person name="Gioppo N.M.R."/>
            <person name="Glienke-Blanco C."/>
            <person name="Godoy L.P."/>
            <person name="Guerra M.P."/>
            <person name="Karp S."/>
            <person name="Kava-Cordeiro V."/>
            <person name="Margarido V.P."/>
            <person name="Mathioni S.M."/>
            <person name="Menck-Soares M.A."/>
            <person name="Murace N.K."/>
            <person name="Nicolas M.F."/>
            <person name="Oliveira C.E.C."/>
            <person name="Pagnan N.A.B."/>
            <person name="Pamphile J.A."/>
            <person name="Patussi E.V."/>
            <person name="Pereira L.F.P."/>
            <person name="Pereira-Ferrari L."/>
            <person name="Pinto F.G.S."/>
            <person name="Precoma C."/>
            <person name="Prioli A.J."/>
            <person name="Prioli S.M.A.P."/>
            <person name="Raittz R.T."/>
            <person name="Ramos H.J.O."/>
            <person name="Ribeiro E.M.S.F."/>
            <person name="Rigo L.U."/>
            <person name="Rocha C.L.M.S.C."/>
            <person name="Rocha S.N."/>
            <person name="Santos K."/>
            <person name="Satori D."/>
            <person name="Silva A.G."/>
            <person name="Simao R.C.G."/>
            <person name="Soares M.A.M."/>
            <person name="Souza E.M."/>
            <person name="Steffens M.B.R."/>
            <person name="Steindel M."/>
            <person name="Tadra-Sfeir M.Z."/>
            <person name="Takahashi E.K."/>
            <person name="Torres R.A."/>
            <person name="Valle J.S."/>
            <person name="Vernal J.I."/>
            <person name="Vilas-Boas L.A."/>
            <person name="Watanabe M.A.E."/>
            <person name="Weiss V.A."/>
            <person name="Yates M.A."/>
            <person name="Souza E.M."/>
        </authorList>
    </citation>
    <scope>NUCLEOTIDE SEQUENCE [LARGE SCALE GENOMIC DNA]</scope>
    <source>
        <strain evidence="2 3">SmR1</strain>
    </source>
</reference>
<dbReference type="HOGENOM" id="CLU_1945818_0_0_4"/>
<evidence type="ECO:0000313" key="3">
    <source>
        <dbReference type="Proteomes" id="UP000000329"/>
    </source>
</evidence>
<dbReference type="RefSeq" id="WP_013235204.1">
    <property type="nucleotide sequence ID" value="NC_014323.1"/>
</dbReference>
<name>D8J1V7_HERSS</name>
<sequence>MPQASQDKAEGESEKSEIEGDSEKCEAEGESEKYEAEGELEKSEAEGEPVWPVPLEPAAAVAQKVGQKNSRSEATLFFPLFAPLRRGPSEGGLDLRGRLLLLTFLGETRKVSGCRAAPGAFFRPEKESH</sequence>